<sequence length="118" mass="12896">MVSKITLVVISGGWEGGHDGQYPILLEYNSENHEKPFSSSEGWGHGLSGSVFSIEGLFKSGIIEIYNRSESVWAYEVLVNAYQNTWGSHKAAARLLTVLPQNLPVIPECLVCVLGDDS</sequence>
<dbReference type="EMBL" id="UOFH01000098">
    <property type="protein sequence ID" value="VAW59702.1"/>
    <property type="molecule type" value="Genomic_DNA"/>
</dbReference>
<proteinExistence type="predicted"/>
<organism evidence="1">
    <name type="scientific">hydrothermal vent metagenome</name>
    <dbReference type="NCBI Taxonomy" id="652676"/>
    <lineage>
        <taxon>unclassified sequences</taxon>
        <taxon>metagenomes</taxon>
        <taxon>ecological metagenomes</taxon>
    </lineage>
</organism>
<dbReference type="AlphaFoldDB" id="A0A3B0X8B7"/>
<reference evidence="1" key="1">
    <citation type="submission" date="2018-06" db="EMBL/GenBank/DDBJ databases">
        <authorList>
            <person name="Zhirakovskaya E."/>
        </authorList>
    </citation>
    <scope>NUCLEOTIDE SEQUENCE</scope>
</reference>
<accession>A0A3B0X8B7</accession>
<evidence type="ECO:0000313" key="1">
    <source>
        <dbReference type="EMBL" id="VAW59702.1"/>
    </source>
</evidence>
<gene>
    <name evidence="1" type="ORF">MNBD_GAMMA08-808</name>
</gene>
<protein>
    <submittedName>
        <fullName evidence="1">Uncharacterized protein</fullName>
    </submittedName>
</protein>
<name>A0A3B0X8B7_9ZZZZ</name>